<dbReference type="InterPro" id="IPR046348">
    <property type="entry name" value="SIS_dom_sf"/>
</dbReference>
<dbReference type="InterPro" id="IPR001347">
    <property type="entry name" value="SIS_dom"/>
</dbReference>
<evidence type="ECO:0000313" key="3">
    <source>
        <dbReference type="Proteomes" id="UP001409585"/>
    </source>
</evidence>
<dbReference type="RefSeq" id="WP_345417363.1">
    <property type="nucleotide sequence ID" value="NZ_AP031496.1"/>
</dbReference>
<name>A0AAV3TYS9_9ALTE</name>
<accession>A0AAV3TYS9</accession>
<dbReference type="InterPro" id="IPR035461">
    <property type="entry name" value="GmhA/DiaA"/>
</dbReference>
<proteinExistence type="predicted"/>
<dbReference type="Pfam" id="PF13580">
    <property type="entry name" value="SIS_2"/>
    <property type="match status" value="1"/>
</dbReference>
<protein>
    <submittedName>
        <fullName evidence="2">Phosphoheptose isomerase</fullName>
    </submittedName>
</protein>
<dbReference type="Gene3D" id="3.40.50.10490">
    <property type="entry name" value="Glucose-6-phosphate isomerase like protein, domain 1"/>
    <property type="match status" value="1"/>
</dbReference>
<keyword evidence="2" id="KW-0413">Isomerase</keyword>
<dbReference type="Proteomes" id="UP001409585">
    <property type="component" value="Unassembled WGS sequence"/>
</dbReference>
<dbReference type="EMBL" id="BAABLX010000007">
    <property type="protein sequence ID" value="GAA4933579.1"/>
    <property type="molecule type" value="Genomic_DNA"/>
</dbReference>
<evidence type="ECO:0000259" key="1">
    <source>
        <dbReference type="PROSITE" id="PS51464"/>
    </source>
</evidence>
<reference evidence="3" key="1">
    <citation type="journal article" date="2019" name="Int. J. Syst. Evol. Microbiol.">
        <title>The Global Catalogue of Microorganisms (GCM) 10K type strain sequencing project: providing services to taxonomists for standard genome sequencing and annotation.</title>
        <authorList>
            <consortium name="The Broad Institute Genomics Platform"/>
            <consortium name="The Broad Institute Genome Sequencing Center for Infectious Disease"/>
            <person name="Wu L."/>
            <person name="Ma J."/>
        </authorList>
    </citation>
    <scope>NUCLEOTIDE SEQUENCE [LARGE SCALE GENOMIC DNA]</scope>
    <source>
        <strain evidence="3">JCM 19134</strain>
    </source>
</reference>
<dbReference type="PANTHER" id="PTHR30390:SF6">
    <property type="entry name" value="DNAA INITIATOR-ASSOCIATING PROTEIN DIAA"/>
    <property type="match status" value="1"/>
</dbReference>
<dbReference type="CDD" id="cd05006">
    <property type="entry name" value="SIS_GmhA"/>
    <property type="match status" value="1"/>
</dbReference>
<evidence type="ECO:0000313" key="2">
    <source>
        <dbReference type="EMBL" id="GAA4933579.1"/>
    </source>
</evidence>
<dbReference type="AlphaFoldDB" id="A0AAV3TYS9"/>
<comment type="caution">
    <text evidence="2">The sequence shown here is derived from an EMBL/GenBank/DDBJ whole genome shotgun (WGS) entry which is preliminary data.</text>
</comment>
<dbReference type="PROSITE" id="PS51464">
    <property type="entry name" value="SIS"/>
    <property type="match status" value="1"/>
</dbReference>
<dbReference type="InterPro" id="IPR050099">
    <property type="entry name" value="SIS_GmhA/DiaA_subfam"/>
</dbReference>
<dbReference type="SUPFAM" id="SSF53697">
    <property type="entry name" value="SIS domain"/>
    <property type="match status" value="1"/>
</dbReference>
<dbReference type="GO" id="GO:1901135">
    <property type="term" value="P:carbohydrate derivative metabolic process"/>
    <property type="evidence" value="ECO:0007669"/>
    <property type="project" value="InterPro"/>
</dbReference>
<keyword evidence="3" id="KW-1185">Reference proteome</keyword>
<gene>
    <name evidence="2" type="ORF">GCM10025791_07830</name>
</gene>
<dbReference type="PANTHER" id="PTHR30390">
    <property type="entry name" value="SEDOHEPTULOSE 7-PHOSPHATE ISOMERASE / DNAA INITIATOR-ASSOCIATING FACTOR FOR REPLICATION INITIATION"/>
    <property type="match status" value="1"/>
</dbReference>
<dbReference type="GO" id="GO:0016853">
    <property type="term" value="F:isomerase activity"/>
    <property type="evidence" value="ECO:0007669"/>
    <property type="project" value="UniProtKB-KW"/>
</dbReference>
<feature type="domain" description="SIS" evidence="1">
    <location>
        <begin position="44"/>
        <end position="206"/>
    </location>
</feature>
<organism evidence="2 3">
    <name type="scientific">Halioxenophilus aromaticivorans</name>
    <dbReference type="NCBI Taxonomy" id="1306992"/>
    <lineage>
        <taxon>Bacteria</taxon>
        <taxon>Pseudomonadati</taxon>
        <taxon>Pseudomonadota</taxon>
        <taxon>Gammaproteobacteria</taxon>
        <taxon>Alteromonadales</taxon>
        <taxon>Alteromonadaceae</taxon>
        <taxon>Halioxenophilus</taxon>
    </lineage>
</organism>
<sequence length="206" mass="22254">MTDHDPENLALEERVIELFHKSVEAKMVCGEELAPALVVASQIVVNALLHEHKVLVAGNGISAANAQVLVNALANRFERERPGFAAYALATNPTAITAFASDNSFNDIYSKQIMALGQSGDVLVLFTTSGNPSNLIQAVAAAHDREMSVIAFTGRDGGNIPALLDSHDLELRAPIDSRSRIHEVHLLSTFCLCDLIDHQLFGPMEE</sequence>
<dbReference type="GO" id="GO:0097367">
    <property type="term" value="F:carbohydrate derivative binding"/>
    <property type="evidence" value="ECO:0007669"/>
    <property type="project" value="InterPro"/>
</dbReference>